<dbReference type="VEuPathDB" id="VectorBase:SCAU004863"/>
<keyword evidence="3" id="KW-1185">Reference proteome</keyword>
<dbReference type="Pfam" id="PF23013">
    <property type="entry name" value="IML1_N"/>
    <property type="match status" value="1"/>
</dbReference>
<dbReference type="GO" id="GO:0005765">
    <property type="term" value="C:lysosomal membrane"/>
    <property type="evidence" value="ECO:0007669"/>
    <property type="project" value="TreeGrafter"/>
</dbReference>
<organism evidence="2 3">
    <name type="scientific">Stomoxys calcitrans</name>
    <name type="common">Stable fly</name>
    <name type="synonym">Conops calcitrans</name>
    <dbReference type="NCBI Taxonomy" id="35570"/>
    <lineage>
        <taxon>Eukaryota</taxon>
        <taxon>Metazoa</taxon>
        <taxon>Ecdysozoa</taxon>
        <taxon>Arthropoda</taxon>
        <taxon>Hexapoda</taxon>
        <taxon>Insecta</taxon>
        <taxon>Pterygota</taxon>
        <taxon>Neoptera</taxon>
        <taxon>Endopterygota</taxon>
        <taxon>Diptera</taxon>
        <taxon>Brachycera</taxon>
        <taxon>Muscomorpha</taxon>
        <taxon>Muscoidea</taxon>
        <taxon>Muscidae</taxon>
        <taxon>Stomoxys</taxon>
    </lineage>
</organism>
<dbReference type="GO" id="GO:1990130">
    <property type="term" value="C:GATOR1 complex"/>
    <property type="evidence" value="ECO:0007669"/>
    <property type="project" value="TreeGrafter"/>
</dbReference>
<proteinExistence type="predicted"/>
<dbReference type="PANTHER" id="PTHR13179:SF8">
    <property type="entry name" value="GATOR COMPLEX PROTEIN DEPDC5"/>
    <property type="match status" value="1"/>
</dbReference>
<dbReference type="Proteomes" id="UP000095300">
    <property type="component" value="Unassembled WGS sequence"/>
</dbReference>
<evidence type="ECO:0000313" key="3">
    <source>
        <dbReference type="Proteomes" id="UP000095300"/>
    </source>
</evidence>
<gene>
    <name evidence="2" type="primary">106088620</name>
</gene>
<name>A0A1I8P4Y4_STOCA</name>
<dbReference type="STRING" id="35570.A0A1I8P4Y4"/>
<accession>A0A1I8P4Y4</accession>
<dbReference type="AlphaFoldDB" id="A0A1I8P4Y4"/>
<dbReference type="GO" id="GO:0005096">
    <property type="term" value="F:GTPase activator activity"/>
    <property type="evidence" value="ECO:0007669"/>
    <property type="project" value="InterPro"/>
</dbReference>
<dbReference type="GO" id="GO:0034198">
    <property type="term" value="P:cellular response to amino acid starvation"/>
    <property type="evidence" value="ECO:0007669"/>
    <property type="project" value="TreeGrafter"/>
</dbReference>
<reference evidence="2" key="1">
    <citation type="submission" date="2020-05" db="UniProtKB">
        <authorList>
            <consortium name="EnsemblMetazoa"/>
        </authorList>
    </citation>
    <scope>IDENTIFICATION</scope>
    <source>
        <strain evidence="2">USDA</strain>
    </source>
</reference>
<dbReference type="EnsemblMetazoa" id="SCAU004863-RA">
    <property type="protein sequence ID" value="SCAU004863-PA"/>
    <property type="gene ID" value="SCAU004863"/>
</dbReference>
<feature type="domain" description="IML1 N-terminal double psi beta-barrel" evidence="1">
    <location>
        <begin position="1"/>
        <end position="84"/>
    </location>
</feature>
<dbReference type="PANTHER" id="PTHR13179">
    <property type="entry name" value="DEP DOMAIN CONTAINING PROTEIN 5"/>
    <property type="match status" value="1"/>
</dbReference>
<sequence>MKLYKLYTRTGPYKGIDGDLLINHEEHPDVKSGDIVEVFHREDEENTRVVLQVTFSEMKRDIISIESAVAAQFNLPRFADIVMRPVDIAEVTLDSIEITFKDQYMGRSEMWRLKKYLA</sequence>
<dbReference type="InterPro" id="IPR027244">
    <property type="entry name" value="IML1"/>
</dbReference>
<evidence type="ECO:0000259" key="1">
    <source>
        <dbReference type="Pfam" id="PF23013"/>
    </source>
</evidence>
<dbReference type="InterPro" id="IPR055213">
    <property type="entry name" value="IML1_double_psi_beta_barrel"/>
</dbReference>
<dbReference type="GO" id="GO:0010508">
    <property type="term" value="P:positive regulation of autophagy"/>
    <property type="evidence" value="ECO:0007669"/>
    <property type="project" value="TreeGrafter"/>
</dbReference>
<evidence type="ECO:0000313" key="2">
    <source>
        <dbReference type="EnsemblMetazoa" id="SCAU004863-PA"/>
    </source>
</evidence>
<dbReference type="GO" id="GO:1904262">
    <property type="term" value="P:negative regulation of TORC1 signaling"/>
    <property type="evidence" value="ECO:0007669"/>
    <property type="project" value="TreeGrafter"/>
</dbReference>
<protein>
    <recommendedName>
        <fullName evidence="1">IML1 N-terminal double psi beta-barrel domain-containing protein</fullName>
    </recommendedName>
</protein>